<dbReference type="InterPro" id="IPR018229">
    <property type="entry name" value="Rhodopsin_retinal_BS"/>
</dbReference>
<evidence type="ECO:0000313" key="12">
    <source>
        <dbReference type="EMBL" id="OQO00679.1"/>
    </source>
</evidence>
<keyword evidence="8" id="KW-0157">Chromophore</keyword>
<feature type="transmembrane region" description="Helical" evidence="11">
    <location>
        <begin position="160"/>
        <end position="180"/>
    </location>
</feature>
<evidence type="ECO:0000256" key="11">
    <source>
        <dbReference type="SAM" id="Phobius"/>
    </source>
</evidence>
<gene>
    <name evidence="12" type="ORF">B0A48_13169</name>
</gene>
<comment type="similarity">
    <text evidence="2">Belongs to the archaeal/bacterial/fungal opsin family.</text>
</comment>
<sequence length="564" mass="63287">MPGNNALNVNTDSVNNANAEIKITVRGSDWYWAVTAIMMVATIAFAGMAYTKPRQHRLFHYITAAITMVASIAYFSMASGLGWTGIAVEYQRSDPRVAGIYREIFYVRYIDWVITTPLLLMDLLLTAGMPWPTIMYTILIDEIMIVTGLAGALVRTSYKWGYFVFGCVALAFIVYVLAWEARKHANAMGRDIGRTFLICGSWTAFLWCLYPIAWGVSEGGNVIAPDSEAVFYGILDVMAKPVFGALLIWGHRNIDPAALGLHIHDYDEKDAQFNGKHGAGPVGMNNGGVVNNETTATPYGTKRILFRRAVLAEGLATFRKLLKDYFRITVENDLRFPEVDVTGFTALLRNVYGAIDDASVDETVWQDKRTLLPHARVYILARECGLPALQQTACDRYVRVLRKSRDPPSTPARATDLLTSIKEIFAGTTPDDNEIHIWLIRYCTYHIRELLDSHTYRDTVGEIMTAHGALSSSILLLQNSDSIDMVTIQTCLGCRFRWVADAEYVTMDPRDWCRNCEHELQPCEDSIDGKPNAVICDYLQDPIPNWLDDYSDAGKEEEEEEEGD</sequence>
<dbReference type="InterPro" id="IPR011333">
    <property type="entry name" value="SKP1/BTB/POZ_sf"/>
</dbReference>
<feature type="transmembrane region" description="Helical" evidence="11">
    <location>
        <begin position="106"/>
        <end position="127"/>
    </location>
</feature>
<dbReference type="InParanoid" id="A0A1V8SNI6"/>
<dbReference type="GO" id="GO:0009881">
    <property type="term" value="F:photoreceptor activity"/>
    <property type="evidence" value="ECO:0007669"/>
    <property type="project" value="UniProtKB-KW"/>
</dbReference>
<dbReference type="PRINTS" id="PR00251">
    <property type="entry name" value="BACTRLOPSIN"/>
</dbReference>
<keyword evidence="13" id="KW-1185">Reference proteome</keyword>
<reference evidence="13" key="1">
    <citation type="submission" date="2017-03" db="EMBL/GenBank/DDBJ databases">
        <title>Genomes of endolithic fungi from Antarctica.</title>
        <authorList>
            <person name="Coleine C."/>
            <person name="Masonjones S."/>
            <person name="Stajich J.E."/>
        </authorList>
    </citation>
    <scope>NUCLEOTIDE SEQUENCE [LARGE SCALE GENOMIC DNA]</scope>
    <source>
        <strain evidence="13">CCFEE 5527</strain>
    </source>
</reference>
<keyword evidence="6" id="KW-0681">Retinal protein</keyword>
<keyword evidence="10" id="KW-0675">Receptor</keyword>
<evidence type="ECO:0000313" key="13">
    <source>
        <dbReference type="Proteomes" id="UP000192596"/>
    </source>
</evidence>
<keyword evidence="9 11" id="KW-0472">Membrane</keyword>
<comment type="subcellular location">
    <subcellularLocation>
        <location evidence="1">Membrane</location>
        <topology evidence="1">Multi-pass membrane protein</topology>
    </subcellularLocation>
</comment>
<proteinExistence type="inferred from homology"/>
<dbReference type="PANTHER" id="PTHR28286">
    <property type="match status" value="1"/>
</dbReference>
<name>A0A1V8SNI6_9PEZI</name>
<keyword evidence="7 11" id="KW-1133">Transmembrane helix</keyword>
<evidence type="ECO:0000256" key="1">
    <source>
        <dbReference type="ARBA" id="ARBA00004141"/>
    </source>
</evidence>
<evidence type="ECO:0008006" key="14">
    <source>
        <dbReference type="Google" id="ProtNLM"/>
    </source>
</evidence>
<dbReference type="GO" id="GO:0007602">
    <property type="term" value="P:phototransduction"/>
    <property type="evidence" value="ECO:0007669"/>
    <property type="project" value="UniProtKB-KW"/>
</dbReference>
<feature type="transmembrane region" description="Helical" evidence="11">
    <location>
        <begin position="192"/>
        <end position="217"/>
    </location>
</feature>
<dbReference type="OrthoDB" id="10261467at2759"/>
<keyword evidence="4" id="KW-0716">Sensory transduction</keyword>
<dbReference type="PROSITE" id="PS00950">
    <property type="entry name" value="BACTERIAL_OPSIN_1"/>
    <property type="match status" value="1"/>
</dbReference>
<dbReference type="STRING" id="1507870.A0A1V8SNI6"/>
<dbReference type="EMBL" id="NAJO01000034">
    <property type="protein sequence ID" value="OQO00679.1"/>
    <property type="molecule type" value="Genomic_DNA"/>
</dbReference>
<dbReference type="SUPFAM" id="SSF81321">
    <property type="entry name" value="Family A G protein-coupled receptor-like"/>
    <property type="match status" value="1"/>
</dbReference>
<dbReference type="CDD" id="cd15239">
    <property type="entry name" value="7tm_YRO2_fungal-like"/>
    <property type="match status" value="1"/>
</dbReference>
<feature type="transmembrane region" description="Helical" evidence="11">
    <location>
        <begin position="30"/>
        <end position="51"/>
    </location>
</feature>
<evidence type="ECO:0000256" key="4">
    <source>
        <dbReference type="ARBA" id="ARBA00022606"/>
    </source>
</evidence>
<organism evidence="12 13">
    <name type="scientific">Cryoendolithus antarcticus</name>
    <dbReference type="NCBI Taxonomy" id="1507870"/>
    <lineage>
        <taxon>Eukaryota</taxon>
        <taxon>Fungi</taxon>
        <taxon>Dikarya</taxon>
        <taxon>Ascomycota</taxon>
        <taxon>Pezizomycotina</taxon>
        <taxon>Dothideomycetes</taxon>
        <taxon>Dothideomycetidae</taxon>
        <taxon>Cladosporiales</taxon>
        <taxon>Cladosporiaceae</taxon>
        <taxon>Cryoendolithus</taxon>
    </lineage>
</organism>
<evidence type="ECO:0000256" key="8">
    <source>
        <dbReference type="ARBA" id="ARBA00022991"/>
    </source>
</evidence>
<accession>A0A1V8SNI6</accession>
<feature type="transmembrane region" description="Helical" evidence="11">
    <location>
        <begin position="229"/>
        <end position="249"/>
    </location>
</feature>
<evidence type="ECO:0000256" key="5">
    <source>
        <dbReference type="ARBA" id="ARBA00022692"/>
    </source>
</evidence>
<evidence type="ECO:0000256" key="6">
    <source>
        <dbReference type="ARBA" id="ARBA00022925"/>
    </source>
</evidence>
<dbReference type="InterPro" id="IPR001425">
    <property type="entry name" value="Arc/bac/fun_rhodopsins"/>
</dbReference>
<protein>
    <recommendedName>
        <fullName evidence="14">BTB domain-containing protein</fullName>
    </recommendedName>
</protein>
<evidence type="ECO:0000256" key="9">
    <source>
        <dbReference type="ARBA" id="ARBA00023136"/>
    </source>
</evidence>
<comment type="caution">
    <text evidence="12">The sequence shown here is derived from an EMBL/GenBank/DDBJ whole genome shotgun (WGS) entry which is preliminary data.</text>
</comment>
<feature type="transmembrane region" description="Helical" evidence="11">
    <location>
        <begin position="134"/>
        <end position="154"/>
    </location>
</feature>
<dbReference type="Pfam" id="PF01036">
    <property type="entry name" value="Bac_rhodopsin"/>
    <property type="match status" value="1"/>
</dbReference>
<dbReference type="GO" id="GO:0005216">
    <property type="term" value="F:monoatomic ion channel activity"/>
    <property type="evidence" value="ECO:0007669"/>
    <property type="project" value="InterPro"/>
</dbReference>
<dbReference type="GO" id="GO:0005783">
    <property type="term" value="C:endoplasmic reticulum"/>
    <property type="evidence" value="ECO:0007669"/>
    <property type="project" value="TreeGrafter"/>
</dbReference>
<dbReference type="AlphaFoldDB" id="A0A1V8SNI6"/>
<keyword evidence="3" id="KW-0600">Photoreceptor protein</keyword>
<dbReference type="Proteomes" id="UP000192596">
    <property type="component" value="Unassembled WGS sequence"/>
</dbReference>
<evidence type="ECO:0000256" key="7">
    <source>
        <dbReference type="ARBA" id="ARBA00022989"/>
    </source>
</evidence>
<dbReference type="FunFam" id="1.20.1070.10:FF:000160">
    <property type="entry name" value="Related to Opsin-1"/>
    <property type="match status" value="1"/>
</dbReference>
<dbReference type="SMART" id="SM01021">
    <property type="entry name" value="Bac_rhodopsin"/>
    <property type="match status" value="1"/>
</dbReference>
<evidence type="ECO:0000256" key="10">
    <source>
        <dbReference type="ARBA" id="ARBA00023170"/>
    </source>
</evidence>
<evidence type="ECO:0000256" key="3">
    <source>
        <dbReference type="ARBA" id="ARBA00022543"/>
    </source>
</evidence>
<dbReference type="PANTHER" id="PTHR28286:SF1">
    <property type="entry name" value="30 KDA HEAT SHOCK PROTEIN-RELATED"/>
    <property type="match status" value="1"/>
</dbReference>
<dbReference type="FunCoup" id="A0A1V8SNI6">
    <property type="interactions" value="119"/>
</dbReference>
<dbReference type="Gene3D" id="3.30.710.10">
    <property type="entry name" value="Potassium Channel Kv1.1, Chain A"/>
    <property type="match status" value="1"/>
</dbReference>
<dbReference type="InterPro" id="IPR043476">
    <property type="entry name" value="Yro2-like_7TM"/>
</dbReference>
<feature type="transmembrane region" description="Helical" evidence="11">
    <location>
        <begin position="58"/>
        <end position="86"/>
    </location>
</feature>
<keyword evidence="5 11" id="KW-0812">Transmembrane</keyword>
<evidence type="ECO:0000256" key="2">
    <source>
        <dbReference type="ARBA" id="ARBA00008130"/>
    </source>
</evidence>
<dbReference type="Gene3D" id="1.20.1070.10">
    <property type="entry name" value="Rhodopsin 7-helix transmembrane proteins"/>
    <property type="match status" value="1"/>
</dbReference>
<dbReference type="GO" id="GO:0005886">
    <property type="term" value="C:plasma membrane"/>
    <property type="evidence" value="ECO:0007669"/>
    <property type="project" value="TreeGrafter"/>
</dbReference>